<reference evidence="9 10" key="1">
    <citation type="submission" date="2020-04" db="EMBL/GenBank/DDBJ databases">
        <authorList>
            <person name="Klaysubun C."/>
            <person name="Duangmal K."/>
            <person name="Lipun K."/>
        </authorList>
    </citation>
    <scope>NUCLEOTIDE SEQUENCE [LARGE SCALE GENOMIC DNA]</scope>
    <source>
        <strain evidence="9 10">K10HN5</strain>
    </source>
</reference>
<dbReference type="CDD" id="cd03695">
    <property type="entry name" value="CysN_NodQ_II"/>
    <property type="match status" value="1"/>
</dbReference>
<evidence type="ECO:0000256" key="7">
    <source>
        <dbReference type="SAM" id="MobiDB-lite"/>
    </source>
</evidence>
<dbReference type="EMBL" id="JAAXLA010000006">
    <property type="protein sequence ID" value="NMH96689.1"/>
    <property type="molecule type" value="Genomic_DNA"/>
</dbReference>
<dbReference type="SUPFAM" id="SSF50465">
    <property type="entry name" value="EF-Tu/eEF-1alpha/eIF2-gamma C-terminal domain"/>
    <property type="match status" value="1"/>
</dbReference>
<protein>
    <recommendedName>
        <fullName evidence="1">sulfate adenylyltransferase</fullName>
        <ecNumber evidence="1">2.7.7.4</ecNumber>
    </recommendedName>
</protein>
<evidence type="ECO:0000259" key="8">
    <source>
        <dbReference type="PROSITE" id="PS51722"/>
    </source>
</evidence>
<dbReference type="Pfam" id="PF22594">
    <property type="entry name" value="GTP-eEF1A_C"/>
    <property type="match status" value="1"/>
</dbReference>
<name>A0ABX1S6Y7_9PSEU</name>
<dbReference type="InterPro" id="IPR031157">
    <property type="entry name" value="G_TR_CS"/>
</dbReference>
<evidence type="ECO:0000256" key="6">
    <source>
        <dbReference type="ARBA" id="ARBA00023134"/>
    </source>
</evidence>
<dbReference type="InterPro" id="IPR009001">
    <property type="entry name" value="Transl_elong_EF1A/Init_IF2_C"/>
</dbReference>
<evidence type="ECO:0000313" key="10">
    <source>
        <dbReference type="Proteomes" id="UP000820669"/>
    </source>
</evidence>
<dbReference type="InterPro" id="IPR011779">
    <property type="entry name" value="SO4_adenylTrfase_lsu"/>
</dbReference>
<dbReference type="CDD" id="cd04095">
    <property type="entry name" value="CysN_NoDQ_III"/>
    <property type="match status" value="1"/>
</dbReference>
<accession>A0ABX1S6Y7</accession>
<keyword evidence="10" id="KW-1185">Reference proteome</keyword>
<dbReference type="PROSITE" id="PS51722">
    <property type="entry name" value="G_TR_2"/>
    <property type="match status" value="1"/>
</dbReference>
<keyword evidence="6" id="KW-0342">GTP-binding</keyword>
<dbReference type="InterPro" id="IPR044138">
    <property type="entry name" value="CysN_II"/>
</dbReference>
<dbReference type="InterPro" id="IPR050100">
    <property type="entry name" value="TRAFAC_GTPase_members"/>
</dbReference>
<evidence type="ECO:0000256" key="5">
    <source>
        <dbReference type="ARBA" id="ARBA00022840"/>
    </source>
</evidence>
<dbReference type="PRINTS" id="PR00315">
    <property type="entry name" value="ELONGATNFCT"/>
</dbReference>
<dbReference type="InterPro" id="IPR000795">
    <property type="entry name" value="T_Tr_GTP-bd_dom"/>
</dbReference>
<dbReference type="RefSeq" id="WP_169380076.1">
    <property type="nucleotide sequence ID" value="NZ_JAAXLA010000006.1"/>
</dbReference>
<evidence type="ECO:0000256" key="2">
    <source>
        <dbReference type="ARBA" id="ARBA00022679"/>
    </source>
</evidence>
<keyword evidence="4" id="KW-0547">Nucleotide-binding</keyword>
<keyword evidence="2" id="KW-0808">Transferase</keyword>
<dbReference type="SUPFAM" id="SSF52540">
    <property type="entry name" value="P-loop containing nucleoside triphosphate hydrolases"/>
    <property type="match status" value="1"/>
</dbReference>
<dbReference type="InterPro" id="IPR054696">
    <property type="entry name" value="GTP-eEF1A_C"/>
</dbReference>
<organism evidence="9 10">
    <name type="scientific">Pseudonocardia acidicola</name>
    <dbReference type="NCBI Taxonomy" id="2724939"/>
    <lineage>
        <taxon>Bacteria</taxon>
        <taxon>Bacillati</taxon>
        <taxon>Actinomycetota</taxon>
        <taxon>Actinomycetes</taxon>
        <taxon>Pseudonocardiales</taxon>
        <taxon>Pseudonocardiaceae</taxon>
        <taxon>Pseudonocardia</taxon>
    </lineage>
</organism>
<dbReference type="InterPro" id="IPR027417">
    <property type="entry name" value="P-loop_NTPase"/>
</dbReference>
<dbReference type="NCBIfam" id="TIGR02034">
    <property type="entry name" value="CysN"/>
    <property type="match status" value="1"/>
</dbReference>
<dbReference type="InterPro" id="IPR044139">
    <property type="entry name" value="CysN_NoDQ_III"/>
</dbReference>
<dbReference type="CDD" id="cd04166">
    <property type="entry name" value="CysN_ATPS"/>
    <property type="match status" value="1"/>
</dbReference>
<dbReference type="Proteomes" id="UP000820669">
    <property type="component" value="Unassembled WGS sequence"/>
</dbReference>
<dbReference type="EC" id="2.7.7.4" evidence="1"/>
<dbReference type="PANTHER" id="PTHR23115">
    <property type="entry name" value="TRANSLATION FACTOR"/>
    <property type="match status" value="1"/>
</dbReference>
<keyword evidence="3 9" id="KW-0548">Nucleotidyltransferase</keyword>
<dbReference type="PROSITE" id="PS00301">
    <property type="entry name" value="G_TR_1"/>
    <property type="match status" value="1"/>
</dbReference>
<sequence length="448" mass="47724">MTSQTRDLLRFATAGSVDDGKSTLVGRLLYDTKSVLADQIEAVRRASVDKGLSTPDLSLLVDGLRAEREQGITIDVAYRYFSTPVREFVLADTPGHVQYTRNTVTGASTAELAVLLVDARHGVVEQTRRHAAVLALLRVPRLVLAINKIDLVDYDQAVLEAIAKDFAGLARALGFADDAVLTIPVSALVGDNVVERSERTPWYDGPTLLGHLESVPVTGPEVDAPFRMPVQYVIRPRTDELHDYRGYAGQVAAGTVRPGDEVVVLPAGRRTTVAAVETADGPLAAASAGRSVTVLLDDDIDISRGDVLAAVTDQPRVTDELEATLCWLAEKPLRPAARLLLKHGTRTTQVIVGAVSDRLDTDTFTLSTPEQLEINDIGRVSLRTADPLPVDDYADVRATGSFLLIDPPTGNTLAAGLVGSPLVLVDLPGSADGSPRRLGSGEPSTPGP</sequence>
<dbReference type="SUPFAM" id="SSF50447">
    <property type="entry name" value="Translation proteins"/>
    <property type="match status" value="1"/>
</dbReference>
<dbReference type="Pfam" id="PF00009">
    <property type="entry name" value="GTP_EFTU"/>
    <property type="match status" value="1"/>
</dbReference>
<feature type="region of interest" description="Disordered" evidence="7">
    <location>
        <begin position="429"/>
        <end position="448"/>
    </location>
</feature>
<feature type="domain" description="Tr-type G" evidence="8">
    <location>
        <begin position="6"/>
        <end position="221"/>
    </location>
</feature>
<evidence type="ECO:0000256" key="3">
    <source>
        <dbReference type="ARBA" id="ARBA00022695"/>
    </source>
</evidence>
<gene>
    <name evidence="9" type="ORF">HF526_05070</name>
</gene>
<comment type="caution">
    <text evidence="9">The sequence shown here is derived from an EMBL/GenBank/DDBJ whole genome shotgun (WGS) entry which is preliminary data.</text>
</comment>
<keyword evidence="5" id="KW-0067">ATP-binding</keyword>
<dbReference type="Gene3D" id="3.40.50.300">
    <property type="entry name" value="P-loop containing nucleotide triphosphate hydrolases"/>
    <property type="match status" value="1"/>
</dbReference>
<dbReference type="InterPro" id="IPR009000">
    <property type="entry name" value="Transl_B-barrel_sf"/>
</dbReference>
<dbReference type="GO" id="GO:0016779">
    <property type="term" value="F:nucleotidyltransferase activity"/>
    <property type="evidence" value="ECO:0007669"/>
    <property type="project" value="UniProtKB-KW"/>
</dbReference>
<proteinExistence type="predicted"/>
<evidence type="ECO:0000256" key="1">
    <source>
        <dbReference type="ARBA" id="ARBA00012391"/>
    </source>
</evidence>
<dbReference type="InterPro" id="IPR041757">
    <property type="entry name" value="CysN_GTP-bd"/>
</dbReference>
<evidence type="ECO:0000313" key="9">
    <source>
        <dbReference type="EMBL" id="NMH96689.1"/>
    </source>
</evidence>
<dbReference type="Gene3D" id="2.40.30.10">
    <property type="entry name" value="Translation factors"/>
    <property type="match status" value="2"/>
</dbReference>
<evidence type="ECO:0000256" key="4">
    <source>
        <dbReference type="ARBA" id="ARBA00022741"/>
    </source>
</evidence>